<dbReference type="InParanoid" id="K3WSI8"/>
<feature type="region of interest" description="Disordered" evidence="8">
    <location>
        <begin position="1"/>
        <end position="54"/>
    </location>
</feature>
<dbReference type="SMART" id="SM00513">
    <property type="entry name" value="SAP"/>
    <property type="match status" value="1"/>
</dbReference>
<reference evidence="11" key="2">
    <citation type="submission" date="2010-04" db="EMBL/GenBank/DDBJ databases">
        <authorList>
            <person name="Buell R."/>
            <person name="Hamilton J."/>
            <person name="Hostetler J."/>
        </authorList>
    </citation>
    <scope>NUCLEOTIDE SEQUENCE [LARGE SCALE GENOMIC DNA]</scope>
    <source>
        <strain evidence="11">DAOM:BR144</strain>
    </source>
</reference>
<dbReference type="InterPro" id="IPR006786">
    <property type="entry name" value="Pinin_SDK_MemA"/>
</dbReference>
<feature type="compositionally biased region" description="Basic and acidic residues" evidence="8">
    <location>
        <begin position="209"/>
        <end position="229"/>
    </location>
</feature>
<keyword evidence="5" id="KW-0804">Transcription</keyword>
<evidence type="ECO:0000256" key="2">
    <source>
        <dbReference type="ARBA" id="ARBA00010386"/>
    </source>
</evidence>
<feature type="compositionally biased region" description="Acidic residues" evidence="8">
    <location>
        <begin position="18"/>
        <end position="28"/>
    </location>
</feature>
<dbReference type="Pfam" id="PF02037">
    <property type="entry name" value="SAP"/>
    <property type="match status" value="1"/>
</dbReference>
<keyword evidence="6" id="KW-0508">mRNA splicing</keyword>
<dbReference type="SUPFAM" id="SSF68906">
    <property type="entry name" value="SAP domain"/>
    <property type="match status" value="1"/>
</dbReference>
<protein>
    <recommendedName>
        <fullName evidence="9">SAP domain-containing protein</fullName>
    </recommendedName>
</protein>
<proteinExistence type="inferred from homology"/>
<evidence type="ECO:0000313" key="10">
    <source>
        <dbReference type="EnsemblProtists" id="PYU1_T007932"/>
    </source>
</evidence>
<evidence type="ECO:0000256" key="1">
    <source>
        <dbReference type="ARBA" id="ARBA00004123"/>
    </source>
</evidence>
<dbReference type="Proteomes" id="UP000019132">
    <property type="component" value="Unassembled WGS sequence"/>
</dbReference>
<dbReference type="HOGENOM" id="CLU_028233_0_0_1"/>
<dbReference type="GO" id="GO:0008380">
    <property type="term" value="P:RNA splicing"/>
    <property type="evidence" value="ECO:0007669"/>
    <property type="project" value="UniProtKB-KW"/>
</dbReference>
<dbReference type="InterPro" id="IPR003034">
    <property type="entry name" value="SAP_dom"/>
</dbReference>
<evidence type="ECO:0000256" key="5">
    <source>
        <dbReference type="ARBA" id="ARBA00023163"/>
    </source>
</evidence>
<feature type="domain" description="SAP" evidence="9">
    <location>
        <begin position="398"/>
        <end position="432"/>
    </location>
</feature>
<evidence type="ECO:0000313" key="11">
    <source>
        <dbReference type="Proteomes" id="UP000019132"/>
    </source>
</evidence>
<dbReference type="AlphaFoldDB" id="K3WSI8"/>
<evidence type="ECO:0000256" key="4">
    <source>
        <dbReference type="ARBA" id="ARBA00023015"/>
    </source>
</evidence>
<evidence type="ECO:0000256" key="7">
    <source>
        <dbReference type="ARBA" id="ARBA00023242"/>
    </source>
</evidence>
<sequence length="437" mass="48562">MAAKRQRLHSAVTKPAGDGDDEHDDDPSNDNNSKASERTRRVVAPYTQKDTMARSRRMFGALMGHLGKAKAQLERDSDLFKRQNSKQQEAEQREKNQSKTLEEKAKRGATIQKLEKLIARTELDMAEQLARVKLEHLQSVRKAASLSKFLQTIASPPIYYLPAKHTKETDDLVAASKEAHEEKMQIRTREHQVRLHELEAEFQSKLEKYREQLEEAKQEATKNPEKAGADGEQVVEEEEKGESKSEKGEGTVSNDEAMDADAAGSKGIEVQKQESNENAEMSDADSPEIKTDRDDADNKNAEAGTPVKEELATPQCPSQEDEHDANAGEESKPSTKPEEQPASADAIADEEVSGETDTVKEEAGASQSPSEQENQTDVKPEPVKSKSLETPVKQKVDLSKLKVAELREQLKKRGLDTKGLKSNLLERLEEAMDQEAA</sequence>
<feature type="compositionally biased region" description="Polar residues" evidence="8">
    <location>
        <begin position="365"/>
        <end position="375"/>
    </location>
</feature>
<dbReference type="GO" id="GO:0071013">
    <property type="term" value="C:catalytic step 2 spliceosome"/>
    <property type="evidence" value="ECO:0007669"/>
    <property type="project" value="TreeGrafter"/>
</dbReference>
<evidence type="ECO:0000256" key="3">
    <source>
        <dbReference type="ARBA" id="ARBA00022664"/>
    </source>
</evidence>
<feature type="region of interest" description="Disordered" evidence="8">
    <location>
        <begin position="209"/>
        <end position="399"/>
    </location>
</feature>
<feature type="compositionally biased region" description="Basic and acidic residues" evidence="8">
    <location>
        <begin position="376"/>
        <end position="399"/>
    </location>
</feature>
<keyword evidence="7" id="KW-0539">Nucleus</keyword>
<evidence type="ECO:0000259" key="9">
    <source>
        <dbReference type="PROSITE" id="PS50800"/>
    </source>
</evidence>
<dbReference type="PANTHER" id="PTHR12707">
    <property type="entry name" value="PINN"/>
    <property type="match status" value="1"/>
</dbReference>
<dbReference type="EnsemblProtists" id="PYU1_T007932">
    <property type="protein sequence ID" value="PYU1_T007932"/>
    <property type="gene ID" value="PYU1_G007916"/>
</dbReference>
<dbReference type="Pfam" id="PF04696">
    <property type="entry name" value="Pinin_SDK_memA"/>
    <property type="match status" value="1"/>
</dbReference>
<dbReference type="InterPro" id="IPR039853">
    <property type="entry name" value="Pinin"/>
</dbReference>
<dbReference type="Gene3D" id="1.10.720.30">
    <property type="entry name" value="SAP domain"/>
    <property type="match status" value="1"/>
</dbReference>
<comment type="similarity">
    <text evidence="2">Belongs to the pinin family.</text>
</comment>
<organism evidence="10 11">
    <name type="scientific">Globisporangium ultimum (strain ATCC 200006 / CBS 805.95 / DAOM BR144)</name>
    <name type="common">Pythium ultimum</name>
    <dbReference type="NCBI Taxonomy" id="431595"/>
    <lineage>
        <taxon>Eukaryota</taxon>
        <taxon>Sar</taxon>
        <taxon>Stramenopiles</taxon>
        <taxon>Oomycota</taxon>
        <taxon>Peronosporomycetes</taxon>
        <taxon>Pythiales</taxon>
        <taxon>Pythiaceae</taxon>
        <taxon>Globisporangium</taxon>
    </lineage>
</organism>
<name>K3WSI8_GLOUD</name>
<feature type="region of interest" description="Disordered" evidence="8">
    <location>
        <begin position="68"/>
        <end position="108"/>
    </location>
</feature>
<accession>K3WSI8</accession>
<dbReference type="STRING" id="431595.K3WSI8"/>
<dbReference type="EMBL" id="GL376617">
    <property type="status" value="NOT_ANNOTATED_CDS"/>
    <property type="molecule type" value="Genomic_DNA"/>
</dbReference>
<dbReference type="InterPro" id="IPR036361">
    <property type="entry name" value="SAP_dom_sf"/>
</dbReference>
<keyword evidence="3" id="KW-0507">mRNA processing</keyword>
<dbReference type="VEuPathDB" id="FungiDB:PYU1_G007916"/>
<dbReference type="eggNOG" id="KOG3756">
    <property type="taxonomic scope" value="Eukaryota"/>
</dbReference>
<keyword evidence="11" id="KW-1185">Reference proteome</keyword>
<reference evidence="11" key="1">
    <citation type="journal article" date="2010" name="Genome Biol.">
        <title>Genome sequence of the necrotrophic plant pathogen Pythium ultimum reveals original pathogenicity mechanisms and effector repertoire.</title>
        <authorList>
            <person name="Levesque C.A."/>
            <person name="Brouwer H."/>
            <person name="Cano L."/>
            <person name="Hamilton J.P."/>
            <person name="Holt C."/>
            <person name="Huitema E."/>
            <person name="Raffaele S."/>
            <person name="Robideau G.P."/>
            <person name="Thines M."/>
            <person name="Win J."/>
            <person name="Zerillo M.M."/>
            <person name="Beakes G.W."/>
            <person name="Boore J.L."/>
            <person name="Busam D."/>
            <person name="Dumas B."/>
            <person name="Ferriera S."/>
            <person name="Fuerstenberg S.I."/>
            <person name="Gachon C.M."/>
            <person name="Gaulin E."/>
            <person name="Govers F."/>
            <person name="Grenville-Briggs L."/>
            <person name="Horner N."/>
            <person name="Hostetler J."/>
            <person name="Jiang R.H."/>
            <person name="Johnson J."/>
            <person name="Krajaejun T."/>
            <person name="Lin H."/>
            <person name="Meijer H.J."/>
            <person name="Moore B."/>
            <person name="Morris P."/>
            <person name="Phuntmart V."/>
            <person name="Puiu D."/>
            <person name="Shetty J."/>
            <person name="Stajich J.E."/>
            <person name="Tripathy S."/>
            <person name="Wawra S."/>
            <person name="van West P."/>
            <person name="Whitty B.R."/>
            <person name="Coutinho P.M."/>
            <person name="Henrissat B."/>
            <person name="Martin F."/>
            <person name="Thomas P.D."/>
            <person name="Tyler B.M."/>
            <person name="De Vries R.P."/>
            <person name="Kamoun S."/>
            <person name="Yandell M."/>
            <person name="Tisserat N."/>
            <person name="Buell C.R."/>
        </authorList>
    </citation>
    <scope>NUCLEOTIDE SEQUENCE</scope>
    <source>
        <strain evidence="11">DAOM:BR144</strain>
    </source>
</reference>
<dbReference type="PROSITE" id="PS50800">
    <property type="entry name" value="SAP"/>
    <property type="match status" value="1"/>
</dbReference>
<dbReference type="PANTHER" id="PTHR12707:SF0">
    <property type="entry name" value="PININ"/>
    <property type="match status" value="1"/>
</dbReference>
<dbReference type="GO" id="GO:0006397">
    <property type="term" value="P:mRNA processing"/>
    <property type="evidence" value="ECO:0007669"/>
    <property type="project" value="UniProtKB-KW"/>
</dbReference>
<comment type="subcellular location">
    <subcellularLocation>
        <location evidence="1">Nucleus</location>
    </subcellularLocation>
</comment>
<feature type="compositionally biased region" description="Basic and acidic residues" evidence="8">
    <location>
        <begin position="324"/>
        <end position="339"/>
    </location>
</feature>
<evidence type="ECO:0000256" key="8">
    <source>
        <dbReference type="SAM" id="MobiDB-lite"/>
    </source>
</evidence>
<dbReference type="OMA" id="FENRRTE"/>
<evidence type="ECO:0000256" key="6">
    <source>
        <dbReference type="ARBA" id="ARBA00023187"/>
    </source>
</evidence>
<feature type="compositionally biased region" description="Basic and acidic residues" evidence="8">
    <location>
        <begin position="88"/>
        <end position="106"/>
    </location>
</feature>
<feature type="compositionally biased region" description="Basic and acidic residues" evidence="8">
    <location>
        <begin position="71"/>
        <end position="81"/>
    </location>
</feature>
<reference evidence="10" key="3">
    <citation type="submission" date="2015-02" db="UniProtKB">
        <authorList>
            <consortium name="EnsemblProtists"/>
        </authorList>
    </citation>
    <scope>IDENTIFICATION</scope>
    <source>
        <strain evidence="10">DAOM BR144</strain>
    </source>
</reference>
<keyword evidence="4" id="KW-0805">Transcription regulation</keyword>
<feature type="compositionally biased region" description="Basic and acidic residues" evidence="8">
    <location>
        <begin position="287"/>
        <end position="300"/>
    </location>
</feature>